<protein>
    <recommendedName>
        <fullName evidence="3">PX domain-containing protein</fullName>
    </recommendedName>
</protein>
<dbReference type="InterPro" id="IPR036871">
    <property type="entry name" value="PX_dom_sf"/>
</dbReference>
<evidence type="ECO:0000259" key="3">
    <source>
        <dbReference type="PROSITE" id="PS50195"/>
    </source>
</evidence>
<proteinExistence type="predicted"/>
<dbReference type="AlphaFoldDB" id="A0A7S0VWD2"/>
<dbReference type="SMART" id="SM00312">
    <property type="entry name" value="PX"/>
    <property type="match status" value="1"/>
</dbReference>
<dbReference type="PANTHER" id="PTHR22999">
    <property type="entry name" value="PX SERINE/THREONINE KINASE PXK"/>
    <property type="match status" value="1"/>
</dbReference>
<dbReference type="Gene3D" id="3.30.1520.10">
    <property type="entry name" value="Phox-like domain"/>
    <property type="match status" value="1"/>
</dbReference>
<dbReference type="InterPro" id="IPR051837">
    <property type="entry name" value="SortingNexin/PXDomain-PKLike"/>
</dbReference>
<reference evidence="4" key="1">
    <citation type="submission" date="2021-01" db="EMBL/GenBank/DDBJ databases">
        <authorList>
            <person name="Corre E."/>
            <person name="Pelletier E."/>
            <person name="Niang G."/>
            <person name="Scheremetjew M."/>
            <person name="Finn R."/>
            <person name="Kale V."/>
            <person name="Holt S."/>
            <person name="Cochrane G."/>
            <person name="Meng A."/>
            <person name="Brown T."/>
            <person name="Cohen L."/>
        </authorList>
    </citation>
    <scope>NUCLEOTIDE SEQUENCE</scope>
    <source>
        <strain evidence="4">CCMP443</strain>
    </source>
</reference>
<organism evidence="4">
    <name type="scientific">Hemiselmis tepida</name>
    <dbReference type="NCBI Taxonomy" id="464990"/>
    <lineage>
        <taxon>Eukaryota</taxon>
        <taxon>Cryptophyceae</taxon>
        <taxon>Cryptomonadales</taxon>
        <taxon>Hemiselmidaceae</taxon>
        <taxon>Hemiselmis</taxon>
    </lineage>
</organism>
<evidence type="ECO:0000313" key="4">
    <source>
        <dbReference type="EMBL" id="CAD8798861.1"/>
    </source>
</evidence>
<dbReference type="GO" id="GO:0005737">
    <property type="term" value="C:cytoplasm"/>
    <property type="evidence" value="ECO:0007669"/>
    <property type="project" value="UniProtKB-SubCell"/>
</dbReference>
<evidence type="ECO:0000256" key="1">
    <source>
        <dbReference type="ARBA" id="ARBA00004496"/>
    </source>
</evidence>
<comment type="subcellular location">
    <subcellularLocation>
        <location evidence="1">Cytoplasm</location>
    </subcellularLocation>
</comment>
<sequence length="164" mass="18781">MSEPTYSDVSSYSEYSSFTNSQQKQKLRCWSKGSENLQQTFCMAFSVDFTVYNFAIADEGGTKWFVQKRFSQFDQLDDELNKKFPDVMINVQRLPPKKFMGSLSPSLIAMRQKALDAYLSAILSRPILAASDELRDFIEMPLDLRGRESEGQRHNLAAQDALRP</sequence>
<dbReference type="SUPFAM" id="SSF64268">
    <property type="entry name" value="PX domain"/>
    <property type="match status" value="1"/>
</dbReference>
<accession>A0A7S0VWD2</accession>
<evidence type="ECO:0000256" key="2">
    <source>
        <dbReference type="ARBA" id="ARBA00022490"/>
    </source>
</evidence>
<dbReference type="InterPro" id="IPR001683">
    <property type="entry name" value="PX_dom"/>
</dbReference>
<dbReference type="GO" id="GO:0035091">
    <property type="term" value="F:phosphatidylinositol binding"/>
    <property type="evidence" value="ECO:0007669"/>
    <property type="project" value="InterPro"/>
</dbReference>
<name>A0A7S0VWD2_9CRYP</name>
<dbReference type="Pfam" id="PF00787">
    <property type="entry name" value="PX"/>
    <property type="match status" value="1"/>
</dbReference>
<dbReference type="EMBL" id="HBFN01021474">
    <property type="protein sequence ID" value="CAD8798861.1"/>
    <property type="molecule type" value="Transcribed_RNA"/>
</dbReference>
<dbReference type="PANTHER" id="PTHR22999:SF23">
    <property type="entry name" value="SORTING NEXIN-16"/>
    <property type="match status" value="1"/>
</dbReference>
<feature type="domain" description="PX" evidence="3">
    <location>
        <begin position="1"/>
        <end position="145"/>
    </location>
</feature>
<gene>
    <name evidence="4" type="ORF">HTEP1355_LOCUS12502</name>
</gene>
<dbReference type="PROSITE" id="PS50195">
    <property type="entry name" value="PX"/>
    <property type="match status" value="1"/>
</dbReference>
<dbReference type="CDD" id="cd06093">
    <property type="entry name" value="PX_domain"/>
    <property type="match status" value="1"/>
</dbReference>
<keyword evidence="2" id="KW-0963">Cytoplasm</keyword>